<feature type="region of interest" description="Disordered" evidence="2">
    <location>
        <begin position="654"/>
        <end position="679"/>
    </location>
</feature>
<protein>
    <recommendedName>
        <fullName evidence="3">C2H2-type domain-containing protein</fullName>
    </recommendedName>
</protein>
<evidence type="ECO:0000256" key="2">
    <source>
        <dbReference type="SAM" id="MobiDB-lite"/>
    </source>
</evidence>
<dbReference type="GO" id="GO:0008270">
    <property type="term" value="F:zinc ion binding"/>
    <property type="evidence" value="ECO:0007669"/>
    <property type="project" value="UniProtKB-KW"/>
</dbReference>
<evidence type="ECO:0000313" key="4">
    <source>
        <dbReference type="EMBL" id="CAD7631672.1"/>
    </source>
</evidence>
<keyword evidence="1" id="KW-0862">Zinc</keyword>
<proteinExistence type="predicted"/>
<keyword evidence="5" id="KW-1185">Reference proteome</keyword>
<dbReference type="OrthoDB" id="6427083at2759"/>
<gene>
    <name evidence="4" type="ORF">OSB1V03_LOCUS12081</name>
</gene>
<dbReference type="SMART" id="SM00355">
    <property type="entry name" value="ZnF_C2H2"/>
    <property type="match status" value="3"/>
</dbReference>
<reference evidence="4" key="1">
    <citation type="submission" date="2020-11" db="EMBL/GenBank/DDBJ databases">
        <authorList>
            <person name="Tran Van P."/>
        </authorList>
    </citation>
    <scope>NUCLEOTIDE SEQUENCE</scope>
</reference>
<dbReference type="EMBL" id="OC864390">
    <property type="protein sequence ID" value="CAD7631672.1"/>
    <property type="molecule type" value="Genomic_DNA"/>
</dbReference>
<keyword evidence="1" id="KW-0863">Zinc-finger</keyword>
<evidence type="ECO:0000313" key="5">
    <source>
        <dbReference type="Proteomes" id="UP000759131"/>
    </source>
</evidence>
<organism evidence="4">
    <name type="scientific">Medioppia subpectinata</name>
    <dbReference type="NCBI Taxonomy" id="1979941"/>
    <lineage>
        <taxon>Eukaryota</taxon>
        <taxon>Metazoa</taxon>
        <taxon>Ecdysozoa</taxon>
        <taxon>Arthropoda</taxon>
        <taxon>Chelicerata</taxon>
        <taxon>Arachnida</taxon>
        <taxon>Acari</taxon>
        <taxon>Acariformes</taxon>
        <taxon>Sarcoptiformes</taxon>
        <taxon>Oribatida</taxon>
        <taxon>Brachypylina</taxon>
        <taxon>Oppioidea</taxon>
        <taxon>Oppiidae</taxon>
        <taxon>Medioppia</taxon>
    </lineage>
</organism>
<dbReference type="InterPro" id="IPR013087">
    <property type="entry name" value="Znf_C2H2_type"/>
</dbReference>
<dbReference type="PROSITE" id="PS50157">
    <property type="entry name" value="ZINC_FINGER_C2H2_2"/>
    <property type="match status" value="1"/>
</dbReference>
<name>A0A7R9Q4B2_9ACAR</name>
<evidence type="ECO:0000256" key="1">
    <source>
        <dbReference type="PROSITE-ProRule" id="PRU00042"/>
    </source>
</evidence>
<dbReference type="PROSITE" id="PS00028">
    <property type="entry name" value="ZINC_FINGER_C2H2_1"/>
    <property type="match status" value="1"/>
</dbReference>
<evidence type="ECO:0000259" key="3">
    <source>
        <dbReference type="PROSITE" id="PS50157"/>
    </source>
</evidence>
<feature type="domain" description="C2H2-type" evidence="3">
    <location>
        <begin position="130"/>
        <end position="158"/>
    </location>
</feature>
<keyword evidence="1" id="KW-0479">Metal-binding</keyword>
<sequence length="754" mass="83978">GLKRHILTDNCIDKDMDDVQLYLVGTSSSLLRGHLSIRGILCDRDTIEVRVKYRISSSMARINRTRSSSIECLNIMKLAKTMAPQVEPQPSPPGSDHQSDQWLRVCPEPGCGYRTASKQDFNHHKLIHRARCQLCFYTFKSIHRLNKHHLRSHPNDFPTIPWITCPHNGCRRMASNPMTVLVSVKTLRSEVEDYWFPLPPTLKTIDCLKRQILSNDCIDKDMDDVQLYLCDGLLRGHSSIGDVLINRDCIELRAKRRISSLPNTTVGHQMKAEPALECITVEDSDDETMGDTSGVQTIVKTERISGNQEVQRRPLTTSVVAVMATAPAQDYRVGNECPPLNGGHELILELEEWIQCQTMAIEKRMASNPMTVLVSVKTLRSEVEDYWQPLPPTLKTIDCLKRQILSNDCIDKDMDDVELYLSDGLLRGHSSIGDVLINRDRIELRAKRRINSLPDSTGGHKLKAEPALECITVEDSDDETMADTSGVQTIVKTESISGNQLNGNDKPSIVSFTSVANHLEISSPPKVVNSSVVSTSGYNKCKSVVNECVTIEDSDDESMSVRSGVQTVVKIGNQLNALPESGNKWATIFNWDPIVSESQANSDAPKVITKSEAKRKPEAKTVDKSMNVSKDRVITDTTASMSSAAVVSTSVATKTMRPKATGHLRRAPGSGRRSGGRKLRGIRCRRPGCNYESFNVTDLRNHECGRYLKWQLCGGKARLSAHHIRSRADHSAATQWSDCPMNICLFKIKDVAHN</sequence>
<accession>A0A7R9Q4B2</accession>
<dbReference type="Proteomes" id="UP000759131">
    <property type="component" value="Unassembled WGS sequence"/>
</dbReference>
<dbReference type="EMBL" id="CAJPIZ010009815">
    <property type="protein sequence ID" value="CAG2112102.1"/>
    <property type="molecule type" value="Genomic_DNA"/>
</dbReference>
<feature type="compositionally biased region" description="Basic residues" evidence="2">
    <location>
        <begin position="656"/>
        <end position="666"/>
    </location>
</feature>
<feature type="non-terminal residue" evidence="4">
    <location>
        <position position="1"/>
    </location>
</feature>
<dbReference type="AlphaFoldDB" id="A0A7R9Q4B2"/>